<dbReference type="EMBL" id="CADCVR010000020">
    <property type="protein sequence ID" value="CAA9479473.1"/>
    <property type="molecule type" value="Genomic_DNA"/>
</dbReference>
<feature type="non-terminal residue" evidence="1">
    <location>
        <position position="122"/>
    </location>
</feature>
<evidence type="ECO:0000313" key="1">
    <source>
        <dbReference type="EMBL" id="CAA9479473.1"/>
    </source>
</evidence>
<sequence length="122" mass="13025">AAQDREVLRRPRDVRRRGQSLRLARGLRVDHAGLPACPARARVRLGCRGVGAGAHDAASADAAGRWLVAHRHARRRLPGQRRHGVAPRAVRAVPAGCALGPVATAARPDLPGVARDAQTRRV</sequence>
<reference evidence="1" key="1">
    <citation type="submission" date="2020-02" db="EMBL/GenBank/DDBJ databases">
        <authorList>
            <person name="Meier V. D."/>
        </authorList>
    </citation>
    <scope>NUCLEOTIDE SEQUENCE</scope>
    <source>
        <strain evidence="1">AVDCRST_MAG53</strain>
    </source>
</reference>
<name>A0A6J4RQP8_9ACTN</name>
<proteinExistence type="predicted"/>
<organism evidence="1">
    <name type="scientific">uncultured Solirubrobacteraceae bacterium</name>
    <dbReference type="NCBI Taxonomy" id="1162706"/>
    <lineage>
        <taxon>Bacteria</taxon>
        <taxon>Bacillati</taxon>
        <taxon>Actinomycetota</taxon>
        <taxon>Thermoleophilia</taxon>
        <taxon>Solirubrobacterales</taxon>
        <taxon>Solirubrobacteraceae</taxon>
        <taxon>environmental samples</taxon>
    </lineage>
</organism>
<accession>A0A6J4RQP8</accession>
<feature type="non-terminal residue" evidence="1">
    <location>
        <position position="1"/>
    </location>
</feature>
<gene>
    <name evidence="1" type="ORF">AVDCRST_MAG53-495</name>
</gene>
<protein>
    <submittedName>
        <fullName evidence="1">Uncharacterized protein</fullName>
    </submittedName>
</protein>
<dbReference type="AlphaFoldDB" id="A0A6J4RQP8"/>